<keyword evidence="2 5" id="KW-0808">Transferase</keyword>
<evidence type="ECO:0000313" key="5">
    <source>
        <dbReference type="EMBL" id="TVT28864.1"/>
    </source>
</evidence>
<dbReference type="Pfam" id="PF00534">
    <property type="entry name" value="Glycos_transf_1"/>
    <property type="match status" value="1"/>
</dbReference>
<dbReference type="GO" id="GO:0016757">
    <property type="term" value="F:glycosyltransferase activity"/>
    <property type="evidence" value="ECO:0007669"/>
    <property type="project" value="UniProtKB-KW"/>
</dbReference>
<dbReference type="InterPro" id="IPR028098">
    <property type="entry name" value="Glyco_trans_4-like_N"/>
</dbReference>
<feature type="domain" description="Glycosyl transferase family 1" evidence="3">
    <location>
        <begin position="199"/>
        <end position="366"/>
    </location>
</feature>
<feature type="domain" description="Glycosyltransferase subfamily 4-like N-terminal" evidence="4">
    <location>
        <begin position="18"/>
        <end position="183"/>
    </location>
</feature>
<protein>
    <submittedName>
        <fullName evidence="5">Glycosyltransferase family 4 protein</fullName>
    </submittedName>
</protein>
<dbReference type="SUPFAM" id="SSF53756">
    <property type="entry name" value="UDP-Glycosyltransferase/glycogen phosphorylase"/>
    <property type="match status" value="1"/>
</dbReference>
<proteinExistence type="predicted"/>
<evidence type="ECO:0000259" key="4">
    <source>
        <dbReference type="Pfam" id="PF13439"/>
    </source>
</evidence>
<reference evidence="5 6" key="1">
    <citation type="submission" date="2019-07" db="EMBL/GenBank/DDBJ databases">
        <title>Salinicoccus cyprini sp. nov., isolated from gastro-intestinal tract of mirror carp, Cyprinus carpio var. specularis, collected from Gobind Sagar Reservoir, Himachal Pradesh, India.</title>
        <authorList>
            <person name="Talwar C."/>
            <person name="Singh A.K."/>
            <person name="Lal R."/>
            <person name="Negi R.K."/>
        </authorList>
    </citation>
    <scope>NUCLEOTIDE SEQUENCE [LARGE SCALE GENOMIC DNA]</scope>
    <source>
        <strain evidence="5 6">CT19</strain>
    </source>
</reference>
<dbReference type="OrthoDB" id="9813214at2"/>
<organism evidence="5 6">
    <name type="scientific">Salinicoccus cyprini</name>
    <dbReference type="NCBI Taxonomy" id="2493691"/>
    <lineage>
        <taxon>Bacteria</taxon>
        <taxon>Bacillati</taxon>
        <taxon>Bacillota</taxon>
        <taxon>Bacilli</taxon>
        <taxon>Bacillales</taxon>
        <taxon>Staphylococcaceae</taxon>
        <taxon>Salinicoccus</taxon>
    </lineage>
</organism>
<keyword evidence="1" id="KW-0328">Glycosyltransferase</keyword>
<dbReference type="PANTHER" id="PTHR12526:SF629">
    <property type="entry name" value="TEICHURONIC ACID BIOSYNTHESIS GLYCOSYLTRANSFERASE TUAH-RELATED"/>
    <property type="match status" value="1"/>
</dbReference>
<dbReference type="AlphaFoldDB" id="A0A558AX82"/>
<sequence length="389" mass="45349">MKKVTMFVWNNFVNDARVLREATALTEAGYEVTVIAKKEMDELHLASSETVAPHVYVNRPLKVELPKWIRKKIKSTILTKHLPNMLEMFKMMMLGRQTNADIYHSHDLNTLLQGIASAKLRLSRKPLIYDSHEVQTSRTHYSFDKIYRLEGFLLKFVDHVIVENDTRANYHKRLYKSRPTPVHNYSELYDIDNVEAYPIREEYGIGAEEKIVLYQGGMQEGRGLFKLLDAFKDIEGAHLIMIGDGKERLNLIEYHKHLGIENKVIFIERVPYKDLRRYTKSADIGIQFLENTNFNHYSASSNKLFEYIMAHVPVIGSRLPEIEAVIESEQVGLTVEPESTQALKTAIEKLIGNDAWRLSYRENTKQAKLKYNWNEEKDVLKRVYRKIDK</sequence>
<dbReference type="Pfam" id="PF13439">
    <property type="entry name" value="Glyco_transf_4"/>
    <property type="match status" value="1"/>
</dbReference>
<dbReference type="Gene3D" id="3.40.50.2000">
    <property type="entry name" value="Glycogen Phosphorylase B"/>
    <property type="match status" value="2"/>
</dbReference>
<evidence type="ECO:0000256" key="2">
    <source>
        <dbReference type="ARBA" id="ARBA00022679"/>
    </source>
</evidence>
<dbReference type="Proteomes" id="UP000315103">
    <property type="component" value="Unassembled WGS sequence"/>
</dbReference>
<name>A0A558AX82_9STAP</name>
<dbReference type="EMBL" id="VMSJ01000001">
    <property type="protein sequence ID" value="TVT28864.1"/>
    <property type="molecule type" value="Genomic_DNA"/>
</dbReference>
<keyword evidence="6" id="KW-1185">Reference proteome</keyword>
<evidence type="ECO:0000313" key="6">
    <source>
        <dbReference type="Proteomes" id="UP000315103"/>
    </source>
</evidence>
<comment type="caution">
    <text evidence="5">The sequence shown here is derived from an EMBL/GenBank/DDBJ whole genome shotgun (WGS) entry which is preliminary data.</text>
</comment>
<dbReference type="InterPro" id="IPR001296">
    <property type="entry name" value="Glyco_trans_1"/>
</dbReference>
<gene>
    <name evidence="5" type="ORF">FO441_00870</name>
</gene>
<evidence type="ECO:0000259" key="3">
    <source>
        <dbReference type="Pfam" id="PF00534"/>
    </source>
</evidence>
<dbReference type="PANTHER" id="PTHR12526">
    <property type="entry name" value="GLYCOSYLTRANSFERASE"/>
    <property type="match status" value="1"/>
</dbReference>
<accession>A0A558AX82</accession>
<dbReference type="RefSeq" id="WP_145284439.1">
    <property type="nucleotide sequence ID" value="NZ_VMSJ01000001.1"/>
</dbReference>
<evidence type="ECO:0000256" key="1">
    <source>
        <dbReference type="ARBA" id="ARBA00022676"/>
    </source>
</evidence>